<dbReference type="PROSITE" id="PS50109">
    <property type="entry name" value="HIS_KIN"/>
    <property type="match status" value="1"/>
</dbReference>
<dbReference type="InterPro" id="IPR003594">
    <property type="entry name" value="HATPase_dom"/>
</dbReference>
<keyword evidence="12" id="KW-1185">Reference proteome</keyword>
<dbReference type="SMART" id="SM00388">
    <property type="entry name" value="HisKA"/>
    <property type="match status" value="1"/>
</dbReference>
<dbReference type="InterPro" id="IPR036097">
    <property type="entry name" value="HisK_dim/P_sf"/>
</dbReference>
<dbReference type="RefSeq" id="WP_207940453.1">
    <property type="nucleotide sequence ID" value="NZ_CP147251.1"/>
</dbReference>
<evidence type="ECO:0000256" key="2">
    <source>
        <dbReference type="ARBA" id="ARBA00012438"/>
    </source>
</evidence>
<evidence type="ECO:0000256" key="9">
    <source>
        <dbReference type="SAM" id="Phobius"/>
    </source>
</evidence>
<dbReference type="InterPro" id="IPR003661">
    <property type="entry name" value="HisK_dim/P_dom"/>
</dbReference>
<dbReference type="SUPFAM" id="SSF47384">
    <property type="entry name" value="Homodimeric domain of signal transducing histidine kinase"/>
    <property type="match status" value="1"/>
</dbReference>
<evidence type="ECO:0000256" key="7">
    <source>
        <dbReference type="ARBA" id="ARBA00022840"/>
    </source>
</evidence>
<dbReference type="Proteomes" id="UP000664701">
    <property type="component" value="Chromosome"/>
</dbReference>
<dbReference type="InterPro" id="IPR004358">
    <property type="entry name" value="Sig_transdc_His_kin-like_C"/>
</dbReference>
<evidence type="ECO:0000256" key="5">
    <source>
        <dbReference type="ARBA" id="ARBA00022741"/>
    </source>
</evidence>
<proteinExistence type="predicted"/>
<keyword evidence="3" id="KW-0597">Phosphoprotein</keyword>
<keyword evidence="7" id="KW-0067">ATP-binding</keyword>
<evidence type="ECO:0000313" key="12">
    <source>
        <dbReference type="Proteomes" id="UP000664701"/>
    </source>
</evidence>
<evidence type="ECO:0000313" key="11">
    <source>
        <dbReference type="EMBL" id="WYJ77417.1"/>
    </source>
</evidence>
<evidence type="ECO:0000256" key="6">
    <source>
        <dbReference type="ARBA" id="ARBA00022777"/>
    </source>
</evidence>
<feature type="domain" description="Histidine kinase" evidence="10">
    <location>
        <begin position="379"/>
        <end position="602"/>
    </location>
</feature>
<dbReference type="InterPro" id="IPR036890">
    <property type="entry name" value="HATPase_C_sf"/>
</dbReference>
<protein>
    <recommendedName>
        <fullName evidence="2">histidine kinase</fullName>
        <ecNumber evidence="2">2.7.13.3</ecNumber>
    </recommendedName>
</protein>
<dbReference type="CDD" id="cd00082">
    <property type="entry name" value="HisKA"/>
    <property type="match status" value="1"/>
</dbReference>
<accession>A0ABZ2SNQ0</accession>
<dbReference type="Gene3D" id="3.30.565.10">
    <property type="entry name" value="Histidine kinase-like ATPase, C-terminal domain"/>
    <property type="match status" value="1"/>
</dbReference>
<keyword evidence="9" id="KW-0812">Transmembrane</keyword>
<keyword evidence="8" id="KW-0902">Two-component regulatory system</keyword>
<gene>
    <name evidence="11" type="ORF">DOK78_002055</name>
</gene>
<evidence type="ECO:0000259" key="10">
    <source>
        <dbReference type="PROSITE" id="PS50109"/>
    </source>
</evidence>
<dbReference type="PRINTS" id="PR00344">
    <property type="entry name" value="BCTRLSENSOR"/>
</dbReference>
<sequence>MYKKHSIKWLYLSFFIILLLSILGIIVTATSYRNTHQHSLEMGLTQLDKVNDYVIKILTLELDAQTDLLNDLGKQMATNKERTQLLDDNQILNKLFDAPTSIIRKIYLLNPDGKFLDGRKQSKNGLTTLDYLPEIYTKDSLFYKALQGEVLGSGKEYFDDHSSYINIYYPIVNDNQQIESILMVPINLNQFFNEKIAQKEDSLQGYTMVKNENMEVIMHPSTDQIGLSIVDGRKKEFPKLDYSDLEKLEQQQRTNDHGTVAYYSYWWTSKNLEKVLKMTAFQWITIGETRWIVASNADFREVSGLKLQESLIVIGLLAILLAIILSILINFRNYIRRNQAYQENQRLLAIQELQKEKHNVEKTLLQESKLETIGLLTTSIVHDMNNFLTPLIGNLQLLMDEHKDNPELIEDLKEIYQAAQKGQKLSKNVLRFSKVAPESKETLDIGSVVSDAISVMKLLLPNEDIINLEIKTTGPAIFEKDDLQGILYNLIINAFQAMGSSGKIIVSVEKCTESDIINFQNYHSIYRNNKFLLLKIQDTGPGIPKEIENKIFTPFFTTRTSDGGTGLGLFIVSSLIKKNNWLLKLETSPKGSIFSIAIPLENSDTKGAVT</sequence>
<keyword evidence="6" id="KW-0418">Kinase</keyword>
<dbReference type="Pfam" id="PF02518">
    <property type="entry name" value="HATPase_c"/>
    <property type="match status" value="1"/>
</dbReference>
<keyword evidence="9" id="KW-0472">Membrane</keyword>
<dbReference type="SMART" id="SM00387">
    <property type="entry name" value="HATPase_c"/>
    <property type="match status" value="1"/>
</dbReference>
<name>A0ABZ2SNQ0_9ENTE</name>
<dbReference type="Pfam" id="PF00512">
    <property type="entry name" value="HisKA"/>
    <property type="match status" value="1"/>
</dbReference>
<feature type="transmembrane region" description="Helical" evidence="9">
    <location>
        <begin position="9"/>
        <end position="32"/>
    </location>
</feature>
<feature type="transmembrane region" description="Helical" evidence="9">
    <location>
        <begin position="311"/>
        <end position="331"/>
    </location>
</feature>
<dbReference type="Gene3D" id="1.10.287.130">
    <property type="match status" value="1"/>
</dbReference>
<evidence type="ECO:0000256" key="4">
    <source>
        <dbReference type="ARBA" id="ARBA00022679"/>
    </source>
</evidence>
<dbReference type="SUPFAM" id="SSF55874">
    <property type="entry name" value="ATPase domain of HSP90 chaperone/DNA topoisomerase II/histidine kinase"/>
    <property type="match status" value="1"/>
</dbReference>
<dbReference type="EC" id="2.7.13.3" evidence="2"/>
<evidence type="ECO:0000256" key="3">
    <source>
        <dbReference type="ARBA" id="ARBA00022553"/>
    </source>
</evidence>
<dbReference type="Gene3D" id="3.30.450.20">
    <property type="entry name" value="PAS domain"/>
    <property type="match status" value="1"/>
</dbReference>
<dbReference type="EMBL" id="CP147251">
    <property type="protein sequence ID" value="WYJ77417.1"/>
    <property type="molecule type" value="Genomic_DNA"/>
</dbReference>
<evidence type="ECO:0000256" key="1">
    <source>
        <dbReference type="ARBA" id="ARBA00000085"/>
    </source>
</evidence>
<dbReference type="PANTHER" id="PTHR43065">
    <property type="entry name" value="SENSOR HISTIDINE KINASE"/>
    <property type="match status" value="1"/>
</dbReference>
<keyword evidence="9" id="KW-1133">Transmembrane helix</keyword>
<evidence type="ECO:0000256" key="8">
    <source>
        <dbReference type="ARBA" id="ARBA00023012"/>
    </source>
</evidence>
<reference evidence="11 12" key="1">
    <citation type="submission" date="2024-03" db="EMBL/GenBank/DDBJ databases">
        <title>The Genome Sequence of Enterococcus sp. DIV2402.</title>
        <authorList>
            <consortium name="The Broad Institute Genomics Platform"/>
            <consortium name="The Broad Institute Microbial Omics Core"/>
            <consortium name="The Broad Institute Genomic Center for Infectious Diseases"/>
            <person name="Earl A."/>
            <person name="Manson A."/>
            <person name="Gilmore M."/>
            <person name="Schwartman J."/>
            <person name="Shea T."/>
            <person name="Abouelleil A."/>
            <person name="Cao P."/>
            <person name="Chapman S."/>
            <person name="Cusick C."/>
            <person name="Young S."/>
            <person name="Neafsey D."/>
            <person name="Nusbaum C."/>
            <person name="Birren B."/>
        </authorList>
    </citation>
    <scope>NUCLEOTIDE SEQUENCE [LARGE SCALE GENOMIC DNA]</scope>
    <source>
        <strain evidence="11 12">DIV2402</strain>
    </source>
</reference>
<keyword evidence="5" id="KW-0547">Nucleotide-binding</keyword>
<keyword evidence="4" id="KW-0808">Transferase</keyword>
<dbReference type="PANTHER" id="PTHR43065:SF46">
    <property type="entry name" value="C4-DICARBOXYLATE TRANSPORT SENSOR PROTEIN DCTB"/>
    <property type="match status" value="1"/>
</dbReference>
<comment type="catalytic activity">
    <reaction evidence="1">
        <text>ATP + protein L-histidine = ADP + protein N-phospho-L-histidine.</text>
        <dbReference type="EC" id="2.7.13.3"/>
    </reaction>
</comment>
<organism evidence="11 12">
    <name type="scientific">Candidatus Enterococcus lowellii</name>
    <dbReference type="NCBI Taxonomy" id="2230877"/>
    <lineage>
        <taxon>Bacteria</taxon>
        <taxon>Bacillati</taxon>
        <taxon>Bacillota</taxon>
        <taxon>Bacilli</taxon>
        <taxon>Lactobacillales</taxon>
        <taxon>Enterococcaceae</taxon>
        <taxon>Enterococcus</taxon>
    </lineage>
</organism>
<dbReference type="InterPro" id="IPR005467">
    <property type="entry name" value="His_kinase_dom"/>
</dbReference>